<evidence type="ECO:0000313" key="1">
    <source>
        <dbReference type="EMBL" id="KAJ8687829.1"/>
    </source>
</evidence>
<sequence length="1364" mass="158728">MSRIKDLEIRGIRNFGDESAKAQIHFSKPLTLILGPNGTGKTTIIEALKYVTSGEYPPDSDRGKAFVHEPKSALNHTVKGNVKGRIIDRTGQELIVARTVQVTRQKNGTLKFQALDNTITKLDKVTKEKIQITNKCCDIDAEMLRAMGVSKPILNYVIFCHQEESNWPLEDGKKLKDRFDEIFDTSRYNKAMDTTTKLIKELNSELNAIDKVKEKLKDILDEAVSQEEQLRDKERRELEAKNRLAEIDVLISPADERMKEILEVKDRYNKLEEKMKEIQTDHKLTTSYIESLKKHIKNIHTGSKEELQRKLDDFDQTLTQKMVKRQGCEGELEGVERKEEYLSKKLAESRIQLGSLKQKKMAFDEKVLRRNELLEKALFTWDIPQLNSRFPEEEVKDYLIQIKNKFEESASFMRNKVQEHEREEKHVQREVDACRTEKTGIESEMSLKDKEKKEIHTEINNLREKIRQAGEAGNKLSSVESNLLNATNKYESLANSFDENSEKEKLSKDMIMKKELNEKLNRIDEELASLHQQSSQQAELELHQGRLKEKESLIASILNKHESDLQQLFNGDVPKKNFKHQLDKLQNSLANEKKDLTKIIENEQHQLTKLQTALHCKRKDRARLESELKSHKDKINSECHGKDYNELLLLQERKVKSLQDQRGIYANQSLMYEEYLKFLSKKPCCPLCERNFDDASEREKLKQKLNAEIKTSPLSLQKCETELKQEQLRRDTLQQLKPIMEQIIEIEDKKLTKMQSDETDYENKIAKCQIQLEDAKMVLLEPEEKLAICKSIIGDLALLDSHMNEKDSLSTQIETIECKMRQGGKIGNRSMQEAQNESQAVKKRLIAIENSIETIQKRLQDNQEKIQKAREIKNKLNEEVIQIRQTMQAVKQLKDKVNELYDKESSLDKSLTSLRQKLVDAEQQLTKRVEELNDLKTKNRSEQEKDTNFKSKTSTEIHELETVQKEVDKFISSKIEENLIKVEGDVDKIKAECDQVKNQKLTLEEKIRFLGEECSTQESGKKELENNVELLKKQEHLENVNEKLSECKTQLENLRFDDLKKEYLRLQEEKDQFEKEKNEIRGGQRELESSIKTLRQSLNQEKYRMARRNHREKQLQLVVQQEAISNLKAYVTVLDKAMINFHEERMNTVNKIMKQLWTLVYSGNDTSSIQIRVQTTEGIGDKKRSYNYKLVQVKRSSEMDMKGKCSAGQKVLASIIIRMALAETFCSECAVLALDEPTTNLDEENATNLAQTLSKVIQLRAQHQKNFQLIVISHDEKFISHLSNLSGKQMFQELYRNVDGYSVVRRRDMTEYTRNSSQNVDSKVEEDTEDEDEPNDHGSRNSRKRHLSLDDSPPHSRATKRRAR</sequence>
<keyword evidence="2" id="KW-1185">Reference proteome</keyword>
<dbReference type="EMBL" id="CM056741">
    <property type="protein sequence ID" value="KAJ8687829.1"/>
    <property type="molecule type" value="Genomic_DNA"/>
</dbReference>
<gene>
    <name evidence="1" type="ORF">QAD02_023623</name>
</gene>
<accession>A0ACC2PYT7</accession>
<proteinExistence type="predicted"/>
<organism evidence="1 2">
    <name type="scientific">Eretmocerus hayati</name>
    <dbReference type="NCBI Taxonomy" id="131215"/>
    <lineage>
        <taxon>Eukaryota</taxon>
        <taxon>Metazoa</taxon>
        <taxon>Ecdysozoa</taxon>
        <taxon>Arthropoda</taxon>
        <taxon>Hexapoda</taxon>
        <taxon>Insecta</taxon>
        <taxon>Pterygota</taxon>
        <taxon>Neoptera</taxon>
        <taxon>Endopterygota</taxon>
        <taxon>Hymenoptera</taxon>
        <taxon>Apocrita</taxon>
        <taxon>Proctotrupomorpha</taxon>
        <taxon>Chalcidoidea</taxon>
        <taxon>Aphelinidae</taxon>
        <taxon>Aphelininae</taxon>
        <taxon>Eretmocerus</taxon>
    </lineage>
</organism>
<name>A0ACC2PYT7_9HYME</name>
<comment type="caution">
    <text evidence="1">The sequence shown here is derived from an EMBL/GenBank/DDBJ whole genome shotgun (WGS) entry which is preliminary data.</text>
</comment>
<dbReference type="Proteomes" id="UP001239111">
    <property type="component" value="Chromosome 1"/>
</dbReference>
<reference evidence="1" key="1">
    <citation type="submission" date="2023-04" db="EMBL/GenBank/DDBJ databases">
        <title>A chromosome-level genome assembly of the parasitoid wasp Eretmocerus hayati.</title>
        <authorList>
            <person name="Zhong Y."/>
            <person name="Liu S."/>
            <person name="Liu Y."/>
        </authorList>
    </citation>
    <scope>NUCLEOTIDE SEQUENCE</scope>
    <source>
        <strain evidence="1">ZJU_SS_LIU_2023</strain>
    </source>
</reference>
<evidence type="ECO:0000313" key="2">
    <source>
        <dbReference type="Proteomes" id="UP001239111"/>
    </source>
</evidence>
<protein>
    <submittedName>
        <fullName evidence="1">Uncharacterized protein</fullName>
    </submittedName>
</protein>